<feature type="region of interest" description="Disordered" evidence="1">
    <location>
        <begin position="212"/>
        <end position="243"/>
    </location>
</feature>
<accession>A0A0M0JSA2</accession>
<dbReference type="EMBL" id="JWZX01002423">
    <property type="protein sequence ID" value="KOO29395.1"/>
    <property type="molecule type" value="Genomic_DNA"/>
</dbReference>
<evidence type="ECO:0000256" key="1">
    <source>
        <dbReference type="SAM" id="MobiDB-lite"/>
    </source>
</evidence>
<proteinExistence type="predicted"/>
<keyword evidence="3" id="KW-1185">Reference proteome</keyword>
<feature type="compositionally biased region" description="Acidic residues" evidence="1">
    <location>
        <begin position="51"/>
        <end position="66"/>
    </location>
</feature>
<protein>
    <submittedName>
        <fullName evidence="2">Uncharacterized protein</fullName>
    </submittedName>
</protein>
<evidence type="ECO:0000313" key="3">
    <source>
        <dbReference type="Proteomes" id="UP000037460"/>
    </source>
</evidence>
<feature type="compositionally biased region" description="Acidic residues" evidence="1">
    <location>
        <begin position="81"/>
        <end position="117"/>
    </location>
</feature>
<reference evidence="3" key="1">
    <citation type="journal article" date="2015" name="PLoS Genet.">
        <title>Genome Sequence and Transcriptome Analyses of Chrysochromulina tobin: Metabolic Tools for Enhanced Algal Fitness in the Prominent Order Prymnesiales (Haptophyceae).</title>
        <authorList>
            <person name="Hovde B.T."/>
            <person name="Deodato C.R."/>
            <person name="Hunsperger H.M."/>
            <person name="Ryken S.A."/>
            <person name="Yost W."/>
            <person name="Jha R.K."/>
            <person name="Patterson J."/>
            <person name="Monnat R.J. Jr."/>
            <person name="Barlow S.B."/>
            <person name="Starkenburg S.R."/>
            <person name="Cattolico R.A."/>
        </authorList>
    </citation>
    <scope>NUCLEOTIDE SEQUENCE</scope>
    <source>
        <strain evidence="3">CCMP291</strain>
    </source>
</reference>
<feature type="region of interest" description="Disordered" evidence="1">
    <location>
        <begin position="50"/>
        <end position="198"/>
    </location>
</feature>
<dbReference type="Proteomes" id="UP000037460">
    <property type="component" value="Unassembled WGS sequence"/>
</dbReference>
<comment type="caution">
    <text evidence="2">The sequence shown here is derived from an EMBL/GenBank/DDBJ whole genome shotgun (WGS) entry which is preliminary data.</text>
</comment>
<feature type="compositionally biased region" description="Low complexity" evidence="1">
    <location>
        <begin position="177"/>
        <end position="191"/>
    </location>
</feature>
<gene>
    <name evidence="2" type="ORF">Ctob_001704</name>
</gene>
<dbReference type="AlphaFoldDB" id="A0A0M0JSA2"/>
<sequence length="243" mass="26323">MSPTRPIDLSADARRSTFCQPKGSPEGSPNGSINSMVNWGVCVESIATLSSDEEARDDGMSDEGTDDLASNSCRSYFSSSDEVENEGEDEDENEDENEDEDEDEDEGEGEDEGDQGDEVGRRVGEAVETIGTSSPLDGPFSAKASVGHESSTDDEPEDMLTTFGPLTSGYNRYLQLTRSGSRSSRSTVRSETTQESREECFKRYAKTVPEGFCTAHNESVYSPPRPSALDSHGFDGDDDSVDD</sequence>
<name>A0A0M0JSA2_9EUKA</name>
<evidence type="ECO:0000313" key="2">
    <source>
        <dbReference type="EMBL" id="KOO29395.1"/>
    </source>
</evidence>
<feature type="compositionally biased region" description="Polar residues" evidence="1">
    <location>
        <begin position="68"/>
        <end position="80"/>
    </location>
</feature>
<feature type="region of interest" description="Disordered" evidence="1">
    <location>
        <begin position="1"/>
        <end position="36"/>
    </location>
</feature>
<feature type="compositionally biased region" description="Polar residues" evidence="1">
    <location>
        <begin position="27"/>
        <end position="36"/>
    </location>
</feature>
<organism evidence="2 3">
    <name type="scientific">Chrysochromulina tobinii</name>
    <dbReference type="NCBI Taxonomy" id="1460289"/>
    <lineage>
        <taxon>Eukaryota</taxon>
        <taxon>Haptista</taxon>
        <taxon>Haptophyta</taxon>
        <taxon>Prymnesiophyceae</taxon>
        <taxon>Prymnesiales</taxon>
        <taxon>Chrysochromulinaceae</taxon>
        <taxon>Chrysochromulina</taxon>
    </lineage>
</organism>
<feature type="compositionally biased region" description="Polar residues" evidence="1">
    <location>
        <begin position="164"/>
        <end position="176"/>
    </location>
</feature>